<comment type="pathway">
    <text evidence="9 13">Amino-acid biosynthesis; L-lysine biosynthesis via DAP pathway; (S)-tetrahydrodipicolinate from L-aspartate: step 4/4.</text>
</comment>
<protein>
    <recommendedName>
        <fullName evidence="10 13">4-hydroxy-tetrahydrodipicolinate reductase</fullName>
        <shortName evidence="13">HTPA reductase</shortName>
        <ecNumber evidence="10 13">1.17.1.8</ecNumber>
    </recommendedName>
</protein>
<dbReference type="Proteomes" id="UP000824176">
    <property type="component" value="Unassembled WGS sequence"/>
</dbReference>
<dbReference type="PROSITE" id="PS01298">
    <property type="entry name" value="DAPB"/>
    <property type="match status" value="1"/>
</dbReference>
<evidence type="ECO:0000259" key="15">
    <source>
        <dbReference type="Pfam" id="PF05173"/>
    </source>
</evidence>
<dbReference type="GO" id="GO:0008839">
    <property type="term" value="F:4-hydroxy-tetrahydrodipicolinate reductase"/>
    <property type="evidence" value="ECO:0007669"/>
    <property type="project" value="UniProtKB-UniRule"/>
</dbReference>
<keyword evidence="6 13" id="KW-0560">Oxidoreductase</keyword>
<evidence type="ECO:0000256" key="7">
    <source>
        <dbReference type="ARBA" id="ARBA00023027"/>
    </source>
</evidence>
<dbReference type="Gene3D" id="3.40.50.720">
    <property type="entry name" value="NAD(P)-binding Rossmann-like Domain"/>
    <property type="match status" value="1"/>
</dbReference>
<evidence type="ECO:0000259" key="14">
    <source>
        <dbReference type="Pfam" id="PF01113"/>
    </source>
</evidence>
<dbReference type="SUPFAM" id="SSF55347">
    <property type="entry name" value="Glyceraldehyde-3-phosphate dehydrogenase-like, C-terminal domain"/>
    <property type="match status" value="1"/>
</dbReference>
<comment type="subcellular location">
    <subcellularLocation>
        <location evidence="13">Cytoplasm</location>
    </subcellularLocation>
</comment>
<keyword evidence="3 13" id="KW-0028">Amino-acid biosynthesis</keyword>
<keyword evidence="4 13" id="KW-0521">NADP</keyword>
<evidence type="ECO:0000313" key="16">
    <source>
        <dbReference type="EMBL" id="HIZ88615.1"/>
    </source>
</evidence>
<evidence type="ECO:0000313" key="17">
    <source>
        <dbReference type="Proteomes" id="UP000824176"/>
    </source>
</evidence>
<evidence type="ECO:0000256" key="11">
    <source>
        <dbReference type="ARBA" id="ARBA00049080"/>
    </source>
</evidence>
<evidence type="ECO:0000256" key="2">
    <source>
        <dbReference type="ARBA" id="ARBA00022490"/>
    </source>
</evidence>
<comment type="catalytic activity">
    <reaction evidence="12 13">
        <text>(S)-2,3,4,5-tetrahydrodipicolinate + NAD(+) + H2O = (2S,4S)-4-hydroxy-2,3,4,5-tetrahydrodipicolinate + NADH + H(+)</text>
        <dbReference type="Rhea" id="RHEA:35323"/>
        <dbReference type="ChEBI" id="CHEBI:15377"/>
        <dbReference type="ChEBI" id="CHEBI:15378"/>
        <dbReference type="ChEBI" id="CHEBI:16845"/>
        <dbReference type="ChEBI" id="CHEBI:57540"/>
        <dbReference type="ChEBI" id="CHEBI:57945"/>
        <dbReference type="ChEBI" id="CHEBI:67139"/>
        <dbReference type="EC" id="1.17.1.8"/>
    </reaction>
</comment>
<dbReference type="InterPro" id="IPR000846">
    <property type="entry name" value="DapB_N"/>
</dbReference>
<dbReference type="HAMAP" id="MF_00102">
    <property type="entry name" value="DapB"/>
    <property type="match status" value="1"/>
</dbReference>
<dbReference type="PIRSF" id="PIRSF000161">
    <property type="entry name" value="DHPR"/>
    <property type="match status" value="1"/>
</dbReference>
<dbReference type="Pfam" id="PF01113">
    <property type="entry name" value="DapB_N"/>
    <property type="match status" value="1"/>
</dbReference>
<reference evidence="16" key="2">
    <citation type="submission" date="2021-04" db="EMBL/GenBank/DDBJ databases">
        <authorList>
            <person name="Gilroy R."/>
        </authorList>
    </citation>
    <scope>NUCLEOTIDE SEQUENCE</scope>
    <source>
        <strain evidence="16">ChiW4-1371</strain>
    </source>
</reference>
<feature type="binding site" evidence="13">
    <location>
        <begin position="99"/>
        <end position="101"/>
    </location>
    <ligand>
        <name>NAD(+)</name>
        <dbReference type="ChEBI" id="CHEBI:57540"/>
    </ligand>
</feature>
<dbReference type="GO" id="GO:0050661">
    <property type="term" value="F:NADP binding"/>
    <property type="evidence" value="ECO:0007669"/>
    <property type="project" value="UniProtKB-UniRule"/>
</dbReference>
<keyword evidence="8 13" id="KW-0457">Lysine biosynthesis</keyword>
<dbReference type="GO" id="GO:0019877">
    <property type="term" value="P:diaminopimelate biosynthetic process"/>
    <property type="evidence" value="ECO:0007669"/>
    <property type="project" value="UniProtKB-UniRule"/>
</dbReference>
<feature type="domain" description="Dihydrodipicolinate reductase C-terminal" evidence="15">
    <location>
        <begin position="129"/>
        <end position="264"/>
    </location>
</feature>
<evidence type="ECO:0000256" key="9">
    <source>
        <dbReference type="ARBA" id="ARBA00037922"/>
    </source>
</evidence>
<keyword evidence="2 13" id="KW-0963">Cytoplasm</keyword>
<feature type="binding site" evidence="13">
    <location>
        <begin position="165"/>
        <end position="166"/>
    </location>
    <ligand>
        <name>(S)-2,3,4,5-tetrahydrodipicolinate</name>
        <dbReference type="ChEBI" id="CHEBI:16845"/>
    </ligand>
</feature>
<dbReference type="Pfam" id="PF05173">
    <property type="entry name" value="DapB_C"/>
    <property type="match status" value="1"/>
</dbReference>
<comment type="caution">
    <text evidence="13">Was originally thought to be a dihydrodipicolinate reductase (DHDPR), catalyzing the conversion of dihydrodipicolinate to tetrahydrodipicolinate. However, it was shown in E.coli that the substrate of the enzymatic reaction is not dihydrodipicolinate (DHDP) but in fact (2S,4S)-4-hydroxy-2,3,4,5-tetrahydrodipicolinic acid (HTPA), the product released by the DapA-catalyzed reaction.</text>
</comment>
<dbReference type="NCBIfam" id="TIGR00036">
    <property type="entry name" value="dapB"/>
    <property type="match status" value="1"/>
</dbReference>
<feature type="domain" description="Dihydrodipicolinate reductase N-terminal" evidence="14">
    <location>
        <begin position="3"/>
        <end position="126"/>
    </location>
</feature>
<proteinExistence type="inferred from homology"/>
<dbReference type="AlphaFoldDB" id="A0A9D2GTV3"/>
<feature type="binding site" evidence="13">
    <location>
        <begin position="9"/>
        <end position="14"/>
    </location>
    <ligand>
        <name>NAD(+)</name>
        <dbReference type="ChEBI" id="CHEBI:57540"/>
    </ligand>
</feature>
<dbReference type="PANTHER" id="PTHR20836">
    <property type="entry name" value="DIHYDRODIPICOLINATE REDUCTASE"/>
    <property type="match status" value="1"/>
</dbReference>
<dbReference type="InterPro" id="IPR036291">
    <property type="entry name" value="NAD(P)-bd_dom_sf"/>
</dbReference>
<dbReference type="GO" id="GO:0005829">
    <property type="term" value="C:cytosol"/>
    <property type="evidence" value="ECO:0007669"/>
    <property type="project" value="TreeGrafter"/>
</dbReference>
<evidence type="ECO:0000256" key="12">
    <source>
        <dbReference type="ARBA" id="ARBA00049396"/>
    </source>
</evidence>
<dbReference type="EC" id="1.17.1.8" evidence="10 13"/>
<evidence type="ECO:0000256" key="5">
    <source>
        <dbReference type="ARBA" id="ARBA00022915"/>
    </source>
</evidence>
<evidence type="ECO:0000256" key="13">
    <source>
        <dbReference type="HAMAP-Rule" id="MF_00102"/>
    </source>
</evidence>
<dbReference type="EMBL" id="DXAQ01000023">
    <property type="protein sequence ID" value="HIZ88615.1"/>
    <property type="molecule type" value="Genomic_DNA"/>
</dbReference>
<comment type="caution">
    <text evidence="16">The sequence shown here is derived from an EMBL/GenBank/DDBJ whole genome shotgun (WGS) entry which is preliminary data.</text>
</comment>
<comment type="catalytic activity">
    <reaction evidence="11 13">
        <text>(S)-2,3,4,5-tetrahydrodipicolinate + NADP(+) + H2O = (2S,4S)-4-hydroxy-2,3,4,5-tetrahydrodipicolinate + NADPH + H(+)</text>
        <dbReference type="Rhea" id="RHEA:35331"/>
        <dbReference type="ChEBI" id="CHEBI:15377"/>
        <dbReference type="ChEBI" id="CHEBI:15378"/>
        <dbReference type="ChEBI" id="CHEBI:16845"/>
        <dbReference type="ChEBI" id="CHEBI:57783"/>
        <dbReference type="ChEBI" id="CHEBI:58349"/>
        <dbReference type="ChEBI" id="CHEBI:67139"/>
        <dbReference type="EC" id="1.17.1.8"/>
    </reaction>
</comment>
<evidence type="ECO:0000256" key="1">
    <source>
        <dbReference type="ARBA" id="ARBA00006642"/>
    </source>
</evidence>
<dbReference type="Gene3D" id="3.30.360.10">
    <property type="entry name" value="Dihydrodipicolinate Reductase, domain 2"/>
    <property type="match status" value="1"/>
</dbReference>
<feature type="binding site" evidence="13">
    <location>
        <position position="156"/>
    </location>
    <ligand>
        <name>(S)-2,3,4,5-tetrahydrodipicolinate</name>
        <dbReference type="ChEBI" id="CHEBI:16845"/>
    </ligand>
</feature>
<gene>
    <name evidence="13 16" type="primary">dapB</name>
    <name evidence="16" type="ORF">H9804_01615</name>
</gene>
<evidence type="ECO:0000256" key="6">
    <source>
        <dbReference type="ARBA" id="ARBA00023002"/>
    </source>
</evidence>
<evidence type="ECO:0000256" key="10">
    <source>
        <dbReference type="ARBA" id="ARBA00038983"/>
    </source>
</evidence>
<feature type="binding site" evidence="13">
    <location>
        <position position="35"/>
    </location>
    <ligand>
        <name>NAD(+)</name>
        <dbReference type="ChEBI" id="CHEBI:57540"/>
    </ligand>
</feature>
<comment type="similarity">
    <text evidence="1 13">Belongs to the DapB family.</text>
</comment>
<dbReference type="CDD" id="cd02274">
    <property type="entry name" value="DHDPR_N"/>
    <property type="match status" value="1"/>
</dbReference>
<feature type="active site" description="Proton donor" evidence="13">
    <location>
        <position position="159"/>
    </location>
</feature>
<sequence length="268" mass="28157">MSVKICIIGAAGRMGKNIAAAVFNNDNAEAAGAVDRKGSDALGQNLYEMAGCGKGGPVITDDILKGAESADVIIDFTGAEPTYNNLPMYEKAGKPLVIGSTGFSAEQKKAIEKLSEKIPVILAPNMSLGVNVALELIEEAAGLLKGYDIELVETHHNKKKDAPSGTAMAMAEAAAKGAGLNLEENAVYARHGIIGERKPNEIGIQTLRGGDVAGDHTVFFFGNGERIEITHRAHSRQTFAQGAVTAAIWLAGKPKGLYNMKDVLGLKK</sequence>
<comment type="subunit">
    <text evidence="13">Homotetramer.</text>
</comment>
<name>A0A9D2GTV3_9BACT</name>
<evidence type="ECO:0000256" key="4">
    <source>
        <dbReference type="ARBA" id="ARBA00022857"/>
    </source>
</evidence>
<dbReference type="InterPro" id="IPR022664">
    <property type="entry name" value="DapB_N_CS"/>
</dbReference>
<keyword evidence="5 13" id="KW-0220">Diaminopimelate biosynthesis</keyword>
<dbReference type="GO" id="GO:0016726">
    <property type="term" value="F:oxidoreductase activity, acting on CH or CH2 groups, NAD or NADP as acceptor"/>
    <property type="evidence" value="ECO:0007669"/>
    <property type="project" value="UniProtKB-UniRule"/>
</dbReference>
<dbReference type="InterPro" id="IPR022663">
    <property type="entry name" value="DapB_C"/>
</dbReference>
<organism evidence="16 17">
    <name type="scientific">Candidatus Mucispirillum faecigallinarum</name>
    <dbReference type="NCBI Taxonomy" id="2838699"/>
    <lineage>
        <taxon>Bacteria</taxon>
        <taxon>Pseudomonadati</taxon>
        <taxon>Deferribacterota</taxon>
        <taxon>Deferribacteres</taxon>
        <taxon>Deferribacterales</taxon>
        <taxon>Mucispirillaceae</taxon>
        <taxon>Mucispirillum</taxon>
    </lineage>
</organism>
<accession>A0A9D2GTV3</accession>
<feature type="binding site" evidence="13">
    <location>
        <begin position="123"/>
        <end position="126"/>
    </location>
    <ligand>
        <name>NAD(+)</name>
        <dbReference type="ChEBI" id="CHEBI:57540"/>
    </ligand>
</feature>
<dbReference type="GO" id="GO:0051287">
    <property type="term" value="F:NAD binding"/>
    <property type="evidence" value="ECO:0007669"/>
    <property type="project" value="UniProtKB-UniRule"/>
</dbReference>
<dbReference type="GO" id="GO:0009089">
    <property type="term" value="P:lysine biosynthetic process via diaminopimelate"/>
    <property type="evidence" value="ECO:0007669"/>
    <property type="project" value="UniProtKB-UniRule"/>
</dbReference>
<comment type="function">
    <text evidence="13">Catalyzes the conversion of 4-hydroxy-tetrahydrodipicolinate (HTPA) to tetrahydrodipicolinate.</text>
</comment>
<keyword evidence="7 13" id="KW-0520">NAD</keyword>
<evidence type="ECO:0000256" key="3">
    <source>
        <dbReference type="ARBA" id="ARBA00022605"/>
    </source>
</evidence>
<evidence type="ECO:0000256" key="8">
    <source>
        <dbReference type="ARBA" id="ARBA00023154"/>
    </source>
</evidence>
<dbReference type="SUPFAM" id="SSF51735">
    <property type="entry name" value="NAD(P)-binding Rossmann-fold domains"/>
    <property type="match status" value="1"/>
</dbReference>
<dbReference type="InterPro" id="IPR023940">
    <property type="entry name" value="DHDPR_bac"/>
</dbReference>
<feature type="active site" description="Proton donor/acceptor" evidence="13">
    <location>
        <position position="155"/>
    </location>
</feature>
<dbReference type="PANTHER" id="PTHR20836:SF0">
    <property type="entry name" value="4-HYDROXY-TETRAHYDRODIPICOLINATE REDUCTASE 1, CHLOROPLASTIC-RELATED"/>
    <property type="match status" value="1"/>
</dbReference>
<dbReference type="FunFam" id="3.30.360.10:FF:000004">
    <property type="entry name" value="4-hydroxy-tetrahydrodipicolinate reductase"/>
    <property type="match status" value="1"/>
</dbReference>
<reference evidence="16" key="1">
    <citation type="journal article" date="2021" name="PeerJ">
        <title>Extensive microbial diversity within the chicken gut microbiome revealed by metagenomics and culture.</title>
        <authorList>
            <person name="Gilroy R."/>
            <person name="Ravi A."/>
            <person name="Getino M."/>
            <person name="Pursley I."/>
            <person name="Horton D.L."/>
            <person name="Alikhan N.F."/>
            <person name="Baker D."/>
            <person name="Gharbi K."/>
            <person name="Hall N."/>
            <person name="Watson M."/>
            <person name="Adriaenssens E.M."/>
            <person name="Foster-Nyarko E."/>
            <person name="Jarju S."/>
            <person name="Secka A."/>
            <person name="Antonio M."/>
            <person name="Oren A."/>
            <person name="Chaudhuri R.R."/>
            <person name="La Ragione R."/>
            <person name="Hildebrand F."/>
            <person name="Pallen M.J."/>
        </authorList>
    </citation>
    <scope>NUCLEOTIDE SEQUENCE</scope>
    <source>
        <strain evidence="16">ChiW4-1371</strain>
    </source>
</reference>
<feature type="binding site" evidence="13">
    <location>
        <position position="36"/>
    </location>
    <ligand>
        <name>NADP(+)</name>
        <dbReference type="ChEBI" id="CHEBI:58349"/>
    </ligand>
</feature>